<reference evidence="1 2" key="1">
    <citation type="submission" date="2018-12" db="EMBL/GenBank/DDBJ databases">
        <authorList>
            <consortium name="Pathogen Informatics"/>
        </authorList>
    </citation>
    <scope>NUCLEOTIDE SEQUENCE [LARGE SCALE GENOMIC DNA]</scope>
    <source>
        <strain evidence="1 2">NCTC11214</strain>
    </source>
</reference>
<organism evidence="1 2">
    <name type="scientific">Serratia odorifera</name>
    <dbReference type="NCBI Taxonomy" id="618"/>
    <lineage>
        <taxon>Bacteria</taxon>
        <taxon>Pseudomonadati</taxon>
        <taxon>Pseudomonadota</taxon>
        <taxon>Gammaproteobacteria</taxon>
        <taxon>Enterobacterales</taxon>
        <taxon>Yersiniaceae</taxon>
        <taxon>Serratia</taxon>
    </lineage>
</organism>
<name>A0A447L292_SEROD</name>
<dbReference type="Proteomes" id="UP000281391">
    <property type="component" value="Chromosome"/>
</dbReference>
<evidence type="ECO:0000313" key="2">
    <source>
        <dbReference type="Proteomes" id="UP000281391"/>
    </source>
</evidence>
<proteinExistence type="predicted"/>
<protein>
    <submittedName>
        <fullName evidence="1">Uncharacterized protein</fullName>
    </submittedName>
</protein>
<accession>A0A447L292</accession>
<dbReference type="EMBL" id="LR134117">
    <property type="protein sequence ID" value="VDZ65300.1"/>
    <property type="molecule type" value="Genomic_DNA"/>
</dbReference>
<sequence length="30" mass="3423">MNILNDLTIRIRLVYISPAMDSSGFIPDKE</sequence>
<dbReference type="KEGG" id="sof:NCTC11214_05405"/>
<evidence type="ECO:0000313" key="1">
    <source>
        <dbReference type="EMBL" id="VDZ65300.1"/>
    </source>
</evidence>
<gene>
    <name evidence="1" type="ORF">NCTC11214_05405</name>
</gene>
<dbReference type="AlphaFoldDB" id="A0A447L292"/>